<dbReference type="RefSeq" id="WP_307213337.1">
    <property type="nucleotide sequence ID" value="NZ_JAUSTI010000002.1"/>
</dbReference>
<dbReference type="InterPro" id="IPR013766">
    <property type="entry name" value="Thioredoxin_domain"/>
</dbReference>
<protein>
    <submittedName>
        <fullName evidence="2">Thioredoxin-like negative regulator of GroEL</fullName>
    </submittedName>
</protein>
<proteinExistence type="predicted"/>
<evidence type="ECO:0000313" key="2">
    <source>
        <dbReference type="EMBL" id="MDQ0169336.1"/>
    </source>
</evidence>
<accession>A0ABT9W7Y7</accession>
<dbReference type="InterPro" id="IPR036249">
    <property type="entry name" value="Thioredoxin-like_sf"/>
</dbReference>
<evidence type="ECO:0000313" key="3">
    <source>
        <dbReference type="Proteomes" id="UP001233836"/>
    </source>
</evidence>
<dbReference type="Proteomes" id="UP001233836">
    <property type="component" value="Unassembled WGS sequence"/>
</dbReference>
<gene>
    <name evidence="2" type="ORF">J2T19_000776</name>
</gene>
<feature type="domain" description="Thioredoxin" evidence="1">
    <location>
        <begin position="4"/>
        <end position="72"/>
    </location>
</feature>
<name>A0ABT9W7Y7_9BACL</name>
<dbReference type="SUPFAM" id="SSF52833">
    <property type="entry name" value="Thioredoxin-like"/>
    <property type="match status" value="1"/>
</dbReference>
<dbReference type="CDD" id="cd02947">
    <property type="entry name" value="TRX_family"/>
    <property type="match status" value="1"/>
</dbReference>
<keyword evidence="3" id="KW-1185">Reference proteome</keyword>
<evidence type="ECO:0000259" key="1">
    <source>
        <dbReference type="Pfam" id="PF00085"/>
    </source>
</evidence>
<organism evidence="2 3">
    <name type="scientific">Paenibacillus tundrae</name>
    <dbReference type="NCBI Taxonomy" id="528187"/>
    <lineage>
        <taxon>Bacteria</taxon>
        <taxon>Bacillati</taxon>
        <taxon>Bacillota</taxon>
        <taxon>Bacilli</taxon>
        <taxon>Bacillales</taxon>
        <taxon>Paenibacillaceae</taxon>
        <taxon>Paenibacillus</taxon>
    </lineage>
</organism>
<dbReference type="Gene3D" id="3.40.30.10">
    <property type="entry name" value="Glutaredoxin"/>
    <property type="match status" value="1"/>
</dbReference>
<dbReference type="EMBL" id="JAUSTI010000002">
    <property type="protein sequence ID" value="MDQ0169336.1"/>
    <property type="molecule type" value="Genomic_DNA"/>
</dbReference>
<sequence length="95" mass="11026">MQLHSLVLLYVSQEECTVCHAILPKLQTLLTNYPHIQLVQVDAQQVPEVAGQFLIFSVPTLIMFYEQKELFREGRFVQFESLESRIDQIYNAIAL</sequence>
<comment type="caution">
    <text evidence="2">The sequence shown here is derived from an EMBL/GenBank/DDBJ whole genome shotgun (WGS) entry which is preliminary data.</text>
</comment>
<reference evidence="2 3" key="1">
    <citation type="submission" date="2023-07" db="EMBL/GenBank/DDBJ databases">
        <title>Sorghum-associated microbial communities from plants grown in Nebraska, USA.</title>
        <authorList>
            <person name="Schachtman D."/>
        </authorList>
    </citation>
    <scope>NUCLEOTIDE SEQUENCE [LARGE SCALE GENOMIC DNA]</scope>
    <source>
        <strain evidence="2 3">DS1314</strain>
    </source>
</reference>
<dbReference type="Pfam" id="PF00085">
    <property type="entry name" value="Thioredoxin"/>
    <property type="match status" value="1"/>
</dbReference>